<keyword evidence="3" id="KW-1185">Reference proteome</keyword>
<reference evidence="2 3" key="1">
    <citation type="submission" date="2018-03" db="EMBL/GenBank/DDBJ databases">
        <title>Genomic Encyclopedia of Type Strains, Phase III (KMG-III): the genomes of soil and plant-associated and newly described type strains.</title>
        <authorList>
            <person name="Whitman W."/>
        </authorList>
    </citation>
    <scope>NUCLEOTIDE SEQUENCE [LARGE SCALE GENOMIC DNA]</scope>
    <source>
        <strain evidence="2 3">CGMCC 4.7125</strain>
    </source>
</reference>
<name>A0A2T0LNT8_9PSEU</name>
<dbReference type="AlphaFoldDB" id="A0A2T0LNT8"/>
<sequence length="137" mass="14878">MTFPYDRARLDELVAEVDSRLAGVDQAAAEASRVESRAPGLSEQDLAAIERHAESPRAPRELKELVARVKAGELSWADIASGRALDDEGVQAAMAASLPELARAHQEIREGHDPEEIIGADRPDDDEEGGSILRRGW</sequence>
<feature type="region of interest" description="Disordered" evidence="1">
    <location>
        <begin position="107"/>
        <end position="137"/>
    </location>
</feature>
<dbReference type="EMBL" id="PVNH01000010">
    <property type="protein sequence ID" value="PRX44909.1"/>
    <property type="molecule type" value="Genomic_DNA"/>
</dbReference>
<evidence type="ECO:0000313" key="3">
    <source>
        <dbReference type="Proteomes" id="UP000238362"/>
    </source>
</evidence>
<organism evidence="2 3">
    <name type="scientific">Prauserella shujinwangii</name>
    <dbReference type="NCBI Taxonomy" id="1453103"/>
    <lineage>
        <taxon>Bacteria</taxon>
        <taxon>Bacillati</taxon>
        <taxon>Actinomycetota</taxon>
        <taxon>Actinomycetes</taxon>
        <taxon>Pseudonocardiales</taxon>
        <taxon>Pseudonocardiaceae</taxon>
        <taxon>Prauserella</taxon>
    </lineage>
</organism>
<protein>
    <submittedName>
        <fullName evidence="2">Uncharacterized protein</fullName>
    </submittedName>
</protein>
<proteinExistence type="predicted"/>
<evidence type="ECO:0000256" key="1">
    <source>
        <dbReference type="SAM" id="MobiDB-lite"/>
    </source>
</evidence>
<dbReference type="RefSeq" id="WP_106180877.1">
    <property type="nucleotide sequence ID" value="NZ_PVNH01000010.1"/>
</dbReference>
<comment type="caution">
    <text evidence="2">The sequence shown here is derived from an EMBL/GenBank/DDBJ whole genome shotgun (WGS) entry which is preliminary data.</text>
</comment>
<accession>A0A2T0LNT8</accession>
<dbReference type="Proteomes" id="UP000238362">
    <property type="component" value="Unassembled WGS sequence"/>
</dbReference>
<gene>
    <name evidence="2" type="ORF">B0I33_1107</name>
</gene>
<evidence type="ECO:0000313" key="2">
    <source>
        <dbReference type="EMBL" id="PRX44909.1"/>
    </source>
</evidence>
<dbReference type="OrthoDB" id="3700158at2"/>
<feature type="compositionally biased region" description="Basic and acidic residues" evidence="1">
    <location>
        <begin position="107"/>
        <end position="122"/>
    </location>
</feature>